<dbReference type="Pfam" id="PF13458">
    <property type="entry name" value="Peripla_BP_6"/>
    <property type="match status" value="1"/>
</dbReference>
<keyword evidence="2" id="KW-0732">Signal</keyword>
<evidence type="ECO:0000256" key="2">
    <source>
        <dbReference type="ARBA" id="ARBA00022729"/>
    </source>
</evidence>
<dbReference type="InterPro" id="IPR028081">
    <property type="entry name" value="Leu-bd"/>
</dbReference>
<name>A0ABN2FQR0_9ACTN</name>
<dbReference type="Gene3D" id="3.40.50.2300">
    <property type="match status" value="2"/>
</dbReference>
<gene>
    <name evidence="4" type="ORF">GCM10009744_56890</name>
</gene>
<dbReference type="InterPro" id="IPR028082">
    <property type="entry name" value="Peripla_BP_I"/>
</dbReference>
<feature type="domain" description="Leucine-binding protein" evidence="3">
    <location>
        <begin position="12"/>
        <end position="346"/>
    </location>
</feature>
<dbReference type="RefSeq" id="WP_344115461.1">
    <property type="nucleotide sequence ID" value="NZ_BAAANE010000010.1"/>
</dbReference>
<proteinExistence type="inferred from homology"/>
<dbReference type="SUPFAM" id="SSF53822">
    <property type="entry name" value="Periplasmic binding protein-like I"/>
    <property type="match status" value="1"/>
</dbReference>
<comment type="similarity">
    <text evidence="1">Belongs to the leucine-binding protein family.</text>
</comment>
<dbReference type="CDD" id="cd06358">
    <property type="entry name" value="PBP1_NHase"/>
    <property type="match status" value="1"/>
</dbReference>
<evidence type="ECO:0000313" key="5">
    <source>
        <dbReference type="Proteomes" id="UP001501319"/>
    </source>
</evidence>
<dbReference type="PANTHER" id="PTHR47628:SF1">
    <property type="entry name" value="ALIPHATIC AMIDASE EXPRESSION-REGULATING PROTEIN"/>
    <property type="match status" value="1"/>
</dbReference>
<dbReference type="PANTHER" id="PTHR47628">
    <property type="match status" value="1"/>
</dbReference>
<keyword evidence="5" id="KW-1185">Reference proteome</keyword>
<dbReference type="EMBL" id="BAAANE010000010">
    <property type="protein sequence ID" value="GAA1656704.1"/>
    <property type="molecule type" value="Genomic_DNA"/>
</dbReference>
<protein>
    <submittedName>
        <fullName evidence="4">Substrate-binding domain-containing protein</fullName>
    </submittedName>
</protein>
<dbReference type="Proteomes" id="UP001501319">
    <property type="component" value="Unassembled WGS sequence"/>
</dbReference>
<comment type="caution">
    <text evidence="4">The sequence shown here is derived from an EMBL/GenBank/DDBJ whole genome shotgun (WGS) entry which is preliminary data.</text>
</comment>
<evidence type="ECO:0000256" key="1">
    <source>
        <dbReference type="ARBA" id="ARBA00010062"/>
    </source>
</evidence>
<reference evidence="4 5" key="1">
    <citation type="journal article" date="2019" name="Int. J. Syst. Evol. Microbiol.">
        <title>The Global Catalogue of Microorganisms (GCM) 10K type strain sequencing project: providing services to taxonomists for standard genome sequencing and annotation.</title>
        <authorList>
            <consortium name="The Broad Institute Genomics Platform"/>
            <consortium name="The Broad Institute Genome Sequencing Center for Infectious Disease"/>
            <person name="Wu L."/>
            <person name="Ma J."/>
        </authorList>
    </citation>
    <scope>NUCLEOTIDE SEQUENCE [LARGE SCALE GENOMIC DNA]</scope>
    <source>
        <strain evidence="4 5">JCM 14306</strain>
    </source>
</reference>
<sequence>MQIQDARRRDVVSIAFVVPLQGPTGIYGPSCLACGQLAVEQLNARTGITGRQIELVQVDAGRPPSVVAEEVGRLVDSGRVDAVAGWHISAVRVALTQRIGGRVVYAFAAMHEGSDDTPGVFMLGERPVNQLLPATHWIREQRGVRRWAIVGNDYVYPRVTGSVAARALRGTGSSVVQASYVPLGTTAFGDVLASVDRGKADGVIMLLMGQDAVHFNRQFSRLGLSDRLLRLSPAIEENTLLGAGAGANEGLYAAAAYFDGLETVESGEFARDYYARFGAWAPALNAVGESCYEAIRFLARLGEVSGSIDMSSVAGLSSGHFYESPRGLMRLDGNLVDQDVYLAVADGLEFKVQQQISRTG</sequence>
<organism evidence="4 5">
    <name type="scientific">Kribbella alba</name>
    <dbReference type="NCBI Taxonomy" id="190197"/>
    <lineage>
        <taxon>Bacteria</taxon>
        <taxon>Bacillati</taxon>
        <taxon>Actinomycetota</taxon>
        <taxon>Actinomycetes</taxon>
        <taxon>Propionibacteriales</taxon>
        <taxon>Kribbellaceae</taxon>
        <taxon>Kribbella</taxon>
    </lineage>
</organism>
<evidence type="ECO:0000259" key="3">
    <source>
        <dbReference type="Pfam" id="PF13458"/>
    </source>
</evidence>
<accession>A0ABN2FQR0</accession>
<evidence type="ECO:0000313" key="4">
    <source>
        <dbReference type="EMBL" id="GAA1656704.1"/>
    </source>
</evidence>